<name>A0ABP9EJ80_9GAMM</name>
<sequence>MTNSCLPRTICFRPGRLSSWLSGLLAWGLLGPLSAAQLALIIDDVGARHDDPQVFALPQEVTLSFLPHTPWGRQLALRAWREGRETLLHLPMATTIDKSPGPWAIGPDQDQWQVQYRVKKAFADIPFTVGVNNHMGSAITGDIEVMGWVMAELHRQQQFFIDSRTVANSQAYAAARAAGLPSLKRDVFLDPMPGQATLKIQWRRALNFAQTNGSVVVIGHPYPDTLEFLQQQLPLLSQQGITLVRASALLSSP</sequence>
<keyword evidence="2" id="KW-1185">Reference proteome</keyword>
<organism evidence="1 2">
    <name type="scientific">Ferrimonas pelagia</name>
    <dbReference type="NCBI Taxonomy" id="1177826"/>
    <lineage>
        <taxon>Bacteria</taxon>
        <taxon>Pseudomonadati</taxon>
        <taxon>Pseudomonadota</taxon>
        <taxon>Gammaproteobacteria</taxon>
        <taxon>Alteromonadales</taxon>
        <taxon>Ferrimonadaceae</taxon>
        <taxon>Ferrimonas</taxon>
    </lineage>
</organism>
<dbReference type="CDD" id="cd10936">
    <property type="entry name" value="CE4_DAC2"/>
    <property type="match status" value="1"/>
</dbReference>
<dbReference type="PANTHER" id="PTHR30105:SF2">
    <property type="entry name" value="DIVERGENT POLYSACCHARIDE DEACETYLASE SUPERFAMILY"/>
    <property type="match status" value="1"/>
</dbReference>
<gene>
    <name evidence="1" type="ORF">GCM10023333_10090</name>
</gene>
<dbReference type="PANTHER" id="PTHR30105">
    <property type="entry name" value="UNCHARACTERIZED YIBQ-RELATED"/>
    <property type="match status" value="1"/>
</dbReference>
<reference evidence="2" key="1">
    <citation type="journal article" date="2019" name="Int. J. Syst. Evol. Microbiol.">
        <title>The Global Catalogue of Microorganisms (GCM) 10K type strain sequencing project: providing services to taxonomists for standard genome sequencing and annotation.</title>
        <authorList>
            <consortium name="The Broad Institute Genomics Platform"/>
            <consortium name="The Broad Institute Genome Sequencing Center for Infectious Disease"/>
            <person name="Wu L."/>
            <person name="Ma J."/>
        </authorList>
    </citation>
    <scope>NUCLEOTIDE SEQUENCE [LARGE SCALE GENOMIC DNA]</scope>
    <source>
        <strain evidence="2">JCM 18401</strain>
    </source>
</reference>
<proteinExistence type="predicted"/>
<evidence type="ECO:0008006" key="3">
    <source>
        <dbReference type="Google" id="ProtNLM"/>
    </source>
</evidence>
<dbReference type="Proteomes" id="UP001499988">
    <property type="component" value="Unassembled WGS sequence"/>
</dbReference>
<evidence type="ECO:0000313" key="2">
    <source>
        <dbReference type="Proteomes" id="UP001499988"/>
    </source>
</evidence>
<dbReference type="SUPFAM" id="SSF88713">
    <property type="entry name" value="Glycoside hydrolase/deacetylase"/>
    <property type="match status" value="1"/>
</dbReference>
<dbReference type="Pfam" id="PF04748">
    <property type="entry name" value="Polysacc_deac_2"/>
    <property type="match status" value="1"/>
</dbReference>
<protein>
    <recommendedName>
        <fullName evidence="3">Divergent polysaccharide deacetylase family protein</fullName>
    </recommendedName>
</protein>
<evidence type="ECO:0000313" key="1">
    <source>
        <dbReference type="EMBL" id="GAA4878480.1"/>
    </source>
</evidence>
<comment type="caution">
    <text evidence="1">The sequence shown here is derived from an EMBL/GenBank/DDBJ whole genome shotgun (WGS) entry which is preliminary data.</text>
</comment>
<dbReference type="InterPro" id="IPR006837">
    <property type="entry name" value="Divergent_DAC"/>
</dbReference>
<dbReference type="Gene3D" id="3.20.20.370">
    <property type="entry name" value="Glycoside hydrolase/deacetylase"/>
    <property type="match status" value="1"/>
</dbReference>
<accession>A0ABP9EJ80</accession>
<dbReference type="InterPro" id="IPR011330">
    <property type="entry name" value="Glyco_hydro/deAcase_b/a-brl"/>
</dbReference>
<dbReference type="RefSeq" id="WP_345334049.1">
    <property type="nucleotide sequence ID" value="NZ_BAABJZ010000013.1"/>
</dbReference>
<dbReference type="EMBL" id="BAABJZ010000013">
    <property type="protein sequence ID" value="GAA4878480.1"/>
    <property type="molecule type" value="Genomic_DNA"/>
</dbReference>